<evidence type="ECO:0000313" key="2">
    <source>
        <dbReference type="EMBL" id="ACT06882.1"/>
    </source>
</evidence>
<feature type="domain" description="Haemin-degrading HemS/ChuX" evidence="1">
    <location>
        <begin position="205"/>
        <end position="335"/>
    </location>
</feature>
<dbReference type="Proteomes" id="UP000002735">
    <property type="component" value="Chromosome"/>
</dbReference>
<dbReference type="eggNOG" id="COG3720">
    <property type="taxonomic scope" value="Bacteria"/>
</dbReference>
<dbReference type="SUPFAM" id="SSF144064">
    <property type="entry name" value="Heme iron utilization protein-like"/>
    <property type="match status" value="1"/>
</dbReference>
<proteinExistence type="predicted"/>
<dbReference type="GeneID" id="45080122"/>
<name>C6CHI1_DICC1</name>
<protein>
    <submittedName>
        <fullName evidence="2">Hemin-degrading family protein</fullName>
    </submittedName>
</protein>
<dbReference type="InterPro" id="IPR007845">
    <property type="entry name" value="HemS/ChuX_dom"/>
</dbReference>
<dbReference type="RefSeq" id="WP_012769748.1">
    <property type="nucleotide sequence ID" value="NC_012912.1"/>
</dbReference>
<dbReference type="InterPro" id="IPR053733">
    <property type="entry name" value="Heme_Transport_Util_sf"/>
</dbReference>
<dbReference type="GO" id="GO:0006826">
    <property type="term" value="P:iron ion transport"/>
    <property type="evidence" value="ECO:0007669"/>
    <property type="project" value="InterPro"/>
</dbReference>
<reference evidence="2 3" key="1">
    <citation type="submission" date="2009-06" db="EMBL/GenBank/DDBJ databases">
        <title>Complete sequence of Dickeya zeae Ech1591.</title>
        <authorList>
            <consortium name="US DOE Joint Genome Institute"/>
            <person name="Lucas S."/>
            <person name="Copeland A."/>
            <person name="Lapidus A."/>
            <person name="Glavina del Rio T."/>
            <person name="Tice H."/>
            <person name="Bruce D."/>
            <person name="Goodwin L."/>
            <person name="Pitluck S."/>
            <person name="Chertkov O."/>
            <person name="Brettin T."/>
            <person name="Detter J.C."/>
            <person name="Han C."/>
            <person name="Larimer F."/>
            <person name="Land M."/>
            <person name="Hauser L."/>
            <person name="Kyrpides N."/>
            <person name="Ovchinnikova G."/>
            <person name="Balakrishnan V."/>
            <person name="Glasner J."/>
            <person name="Perna N.T."/>
        </authorList>
    </citation>
    <scope>NUCLEOTIDE SEQUENCE [LARGE SCALE GENOMIC DNA]</scope>
    <source>
        <strain evidence="2 3">Ech1591</strain>
    </source>
</reference>
<dbReference type="KEGG" id="dze:Dd1591_2036"/>
<sequence>MLNALYNRYLEAKTSHPKLYARDLAGHLGVSEAELTAARVGHDARRLQDQPRALLAALQQAGKLKAITRNQHAVHEHVGVYGNQQLEGHAGLILNPGGIDLRLFMNQWHSAFALEEETARGVRHSLQFFDPQGDAVHKVYATDTTDMTVWHEIVARFANDEATAPAITAATPALYAESVDVARLESEWRAMTDVHQFYLLLHRYNLSRQQAFKLVSDDLARKVDNQALAALLHQAHADGNEIMVFVGNRGCVQIFTGVLERVEPMKGWLNIFNRHFTLHLNDGDIAESWITRKPTVDGVVTSLELYAADGTQIAQLYGQRREGEPEQTRWREQIALLEANGESVAA</sequence>
<dbReference type="HOGENOM" id="CLU_034543_0_0_6"/>
<dbReference type="EMBL" id="CP001655">
    <property type="protein sequence ID" value="ACT06882.1"/>
    <property type="molecule type" value="Genomic_DNA"/>
</dbReference>
<dbReference type="STRING" id="561229.Dd1591_2036"/>
<dbReference type="CDD" id="cd16830">
    <property type="entry name" value="HemS-like_N"/>
    <property type="match status" value="1"/>
</dbReference>
<dbReference type="Pfam" id="PF05171">
    <property type="entry name" value="HemS"/>
    <property type="match status" value="2"/>
</dbReference>
<evidence type="ECO:0000313" key="3">
    <source>
        <dbReference type="Proteomes" id="UP000002735"/>
    </source>
</evidence>
<accession>C6CHI1</accession>
<gene>
    <name evidence="2" type="ordered locus">Dd1591_2036</name>
</gene>
<evidence type="ECO:0000259" key="1">
    <source>
        <dbReference type="Pfam" id="PF05171"/>
    </source>
</evidence>
<dbReference type="AlphaFoldDB" id="C6CHI1"/>
<dbReference type="Gene3D" id="3.40.1570.10">
    <property type="entry name" value="HemS/ChuS/ChuX like domains"/>
    <property type="match status" value="2"/>
</dbReference>
<organism evidence="2 3">
    <name type="scientific">Dickeya chrysanthemi (strain Ech1591)</name>
    <name type="common">Dickeya zeae (strain Ech1591)</name>
    <dbReference type="NCBI Taxonomy" id="561229"/>
    <lineage>
        <taxon>Bacteria</taxon>
        <taxon>Pseudomonadati</taxon>
        <taxon>Pseudomonadota</taxon>
        <taxon>Gammaproteobacteria</taxon>
        <taxon>Enterobacterales</taxon>
        <taxon>Pectobacteriaceae</taxon>
        <taxon>Dickeya</taxon>
    </lineage>
</organism>
<dbReference type="CDD" id="cd16831">
    <property type="entry name" value="HemS-like_C"/>
    <property type="match status" value="1"/>
</dbReference>
<feature type="domain" description="Haemin-degrading HemS/ChuX" evidence="1">
    <location>
        <begin position="29"/>
        <end position="157"/>
    </location>
</feature>